<dbReference type="GO" id="GO:0000724">
    <property type="term" value="P:double-strand break repair via homologous recombination"/>
    <property type="evidence" value="ECO:0000318"/>
    <property type="project" value="GO_Central"/>
</dbReference>
<dbReference type="InterPro" id="IPR011545">
    <property type="entry name" value="DEAD/DEAH_box_helicase_dom"/>
</dbReference>
<dbReference type="SMART" id="SM00487">
    <property type="entry name" value="DEXDc"/>
    <property type="match status" value="1"/>
</dbReference>
<name>E3L6J0_PUCGT</name>
<reference key="1">
    <citation type="submission" date="2007-01" db="EMBL/GenBank/DDBJ databases">
        <title>The Genome Sequence of Puccinia graminis f. sp. tritici Strain CRL 75-36-700-3.</title>
        <authorList>
            <consortium name="The Broad Institute Genome Sequencing Platform"/>
            <person name="Birren B."/>
            <person name="Lander E."/>
            <person name="Galagan J."/>
            <person name="Nusbaum C."/>
            <person name="Devon K."/>
            <person name="Cuomo C."/>
            <person name="Jaffe D."/>
            <person name="Butler J."/>
            <person name="Alvarez P."/>
            <person name="Gnerre S."/>
            <person name="Grabherr M."/>
            <person name="Mauceli E."/>
            <person name="Brockman W."/>
            <person name="Young S."/>
            <person name="LaButti K."/>
            <person name="Sykes S."/>
            <person name="DeCaprio D."/>
            <person name="Crawford M."/>
            <person name="Koehrsen M."/>
            <person name="Engels R."/>
            <person name="Montgomery P."/>
            <person name="Pearson M."/>
            <person name="Howarth C."/>
            <person name="Larson L."/>
            <person name="White J."/>
            <person name="Zeng Q."/>
            <person name="Kodira C."/>
            <person name="Yandava C."/>
            <person name="Alvarado L."/>
            <person name="O'Leary S."/>
            <person name="Szabo L."/>
            <person name="Dean R."/>
            <person name="Schein J."/>
        </authorList>
    </citation>
    <scope>NUCLEOTIDE SEQUENCE</scope>
    <source>
        <strain>CRL 75-36-700-3</strain>
    </source>
</reference>
<dbReference type="PANTHER" id="PTHR13710">
    <property type="entry name" value="DNA HELICASE RECQ FAMILY MEMBER"/>
    <property type="match status" value="1"/>
</dbReference>
<evidence type="ECO:0000313" key="12">
    <source>
        <dbReference type="Proteomes" id="UP000008783"/>
    </source>
</evidence>
<dbReference type="InterPro" id="IPR001650">
    <property type="entry name" value="Helicase_C-like"/>
</dbReference>
<evidence type="ECO:0000256" key="6">
    <source>
        <dbReference type="ARBA" id="ARBA00034617"/>
    </source>
</evidence>
<dbReference type="GO" id="GO:0005694">
    <property type="term" value="C:chromosome"/>
    <property type="evidence" value="ECO:0000318"/>
    <property type="project" value="GO_Central"/>
</dbReference>
<dbReference type="PROSITE" id="PS51194">
    <property type="entry name" value="HELICASE_CTER"/>
    <property type="match status" value="1"/>
</dbReference>
<dbReference type="InterPro" id="IPR027417">
    <property type="entry name" value="P-loop_NTPase"/>
</dbReference>
<dbReference type="KEGG" id="pgr:PGTG_17895"/>
<dbReference type="GO" id="GO:0009378">
    <property type="term" value="F:four-way junction helicase activity"/>
    <property type="evidence" value="ECO:0000318"/>
    <property type="project" value="GO_Central"/>
</dbReference>
<protein>
    <recommendedName>
        <fullName evidence="7">DNA 3'-5' helicase</fullName>
        <ecNumber evidence="7">5.6.2.4</ecNumber>
    </recommendedName>
</protein>
<dbReference type="GO" id="GO:0005737">
    <property type="term" value="C:cytoplasm"/>
    <property type="evidence" value="ECO:0000318"/>
    <property type="project" value="GO_Central"/>
</dbReference>
<dbReference type="PROSITE" id="PS51192">
    <property type="entry name" value="HELICASE_ATP_BIND_1"/>
    <property type="match status" value="1"/>
</dbReference>
<evidence type="ECO:0000256" key="1">
    <source>
        <dbReference type="ARBA" id="ARBA00005446"/>
    </source>
</evidence>
<dbReference type="VEuPathDB" id="FungiDB:PGTG_17895"/>
<dbReference type="GO" id="GO:0003677">
    <property type="term" value="F:DNA binding"/>
    <property type="evidence" value="ECO:0007669"/>
    <property type="project" value="UniProtKB-KW"/>
</dbReference>
<keyword evidence="3" id="KW-0067">ATP-binding</keyword>
<dbReference type="GO" id="GO:0043138">
    <property type="term" value="F:3'-5' DNA helicase activity"/>
    <property type="evidence" value="ECO:0000318"/>
    <property type="project" value="GO_Central"/>
</dbReference>
<comment type="similarity">
    <text evidence="1">Belongs to the helicase family. RecQ subfamily.</text>
</comment>
<reference evidence="12" key="2">
    <citation type="journal article" date="2011" name="Proc. Natl. Acad. Sci. U.S.A.">
        <title>Obligate biotrophy features unraveled by the genomic analysis of rust fungi.</title>
        <authorList>
            <person name="Duplessis S."/>
            <person name="Cuomo C.A."/>
            <person name="Lin Y.-C."/>
            <person name="Aerts A."/>
            <person name="Tisserant E."/>
            <person name="Veneault-Fourrey C."/>
            <person name="Joly D.L."/>
            <person name="Hacquard S."/>
            <person name="Amselem J."/>
            <person name="Cantarel B.L."/>
            <person name="Chiu R."/>
            <person name="Coutinho P.M."/>
            <person name="Feau N."/>
            <person name="Field M."/>
            <person name="Frey P."/>
            <person name="Gelhaye E."/>
            <person name="Goldberg J."/>
            <person name="Grabherr M.G."/>
            <person name="Kodira C.D."/>
            <person name="Kohler A."/>
            <person name="Kuees U."/>
            <person name="Lindquist E.A."/>
            <person name="Lucas S.M."/>
            <person name="Mago R."/>
            <person name="Mauceli E."/>
            <person name="Morin E."/>
            <person name="Murat C."/>
            <person name="Pangilinan J.L."/>
            <person name="Park R."/>
            <person name="Pearson M."/>
            <person name="Quesneville H."/>
            <person name="Rouhier N."/>
            <person name="Sakthikumar S."/>
            <person name="Salamov A.A."/>
            <person name="Schmutz J."/>
            <person name="Selles B."/>
            <person name="Shapiro H."/>
            <person name="Tanguay P."/>
            <person name="Tuskan G.A."/>
            <person name="Henrissat B."/>
            <person name="Van de Peer Y."/>
            <person name="Rouze P."/>
            <person name="Ellis J.G."/>
            <person name="Dodds P.N."/>
            <person name="Schein J.E."/>
            <person name="Zhong S."/>
            <person name="Hamelin R.C."/>
            <person name="Grigoriev I.V."/>
            <person name="Szabo L.J."/>
            <person name="Martin F."/>
        </authorList>
    </citation>
    <scope>NUCLEOTIDE SEQUENCE [LARGE SCALE GENOMIC DNA]</scope>
    <source>
        <strain evidence="12">CRL 75-36-700-3 / race SCCL</strain>
    </source>
</reference>
<keyword evidence="4" id="KW-0238">DNA-binding</keyword>
<evidence type="ECO:0000256" key="7">
    <source>
        <dbReference type="ARBA" id="ARBA00034808"/>
    </source>
</evidence>
<dbReference type="GO" id="GO:0006260">
    <property type="term" value="P:DNA replication"/>
    <property type="evidence" value="ECO:0000318"/>
    <property type="project" value="GO_Central"/>
</dbReference>
<dbReference type="SMART" id="SM00490">
    <property type="entry name" value="HELICc"/>
    <property type="match status" value="1"/>
</dbReference>
<accession>E3L6J0</accession>
<dbReference type="Gene3D" id="3.40.50.300">
    <property type="entry name" value="P-loop containing nucleotide triphosphate hydrolases"/>
    <property type="match status" value="2"/>
</dbReference>
<keyword evidence="2" id="KW-0547">Nucleotide-binding</keyword>
<dbReference type="EMBL" id="DS178359">
    <property type="protein sequence ID" value="EFP92165.2"/>
    <property type="molecule type" value="Genomic_DNA"/>
</dbReference>
<dbReference type="InParanoid" id="E3L6J0"/>
<dbReference type="SUPFAM" id="SSF52540">
    <property type="entry name" value="P-loop containing nucleoside triphosphate hydrolases"/>
    <property type="match status" value="1"/>
</dbReference>
<evidence type="ECO:0000256" key="8">
    <source>
        <dbReference type="SAM" id="MobiDB-lite"/>
    </source>
</evidence>
<proteinExistence type="inferred from homology"/>
<organism evidence="11 12">
    <name type="scientific">Puccinia graminis f. sp. tritici (strain CRL 75-36-700-3 / race SCCL)</name>
    <name type="common">Black stem rust fungus</name>
    <dbReference type="NCBI Taxonomy" id="418459"/>
    <lineage>
        <taxon>Eukaryota</taxon>
        <taxon>Fungi</taxon>
        <taxon>Dikarya</taxon>
        <taxon>Basidiomycota</taxon>
        <taxon>Pucciniomycotina</taxon>
        <taxon>Pucciniomycetes</taxon>
        <taxon>Pucciniales</taxon>
        <taxon>Pucciniaceae</taxon>
        <taxon>Puccinia</taxon>
    </lineage>
</organism>
<dbReference type="PANTHER" id="PTHR13710:SF105">
    <property type="entry name" value="ATP-DEPENDENT DNA HELICASE Q1"/>
    <property type="match status" value="1"/>
</dbReference>
<sequence length="743" mass="83558">MEPINICAKIEEYDDDQLRAFIEEQGVEKYKQPCKRLQVDTIVNLVRGRNTFLLAATGFGKSRVSEMYLNLMPKDRKGREMGVVVVLNPLDALGDNQVEEKIDAGYTAINLTARNFNKETAADVKAGKYNFVYLSPEIFLNNKHFESLYLSPEFQSQLVLLVVDEAHMIYSWGLVEDGKRKLKTLVRHQDQGIFRPCYGKIANALLNKNKSPLLLMSATCRPKAIDAIKKNLKLLDTDLDVLLGELSRPEIRIIRVPMTQSHASCLDLMPLYATKEQTPTNQLVPSLIYTGTRHLTYKVLEVLDAARGTPNENVAPRSKCVRRYHACTGELDKKDVISKFSKGEIPLVACTLALGMGQNWKSVRQVVHIGRGDPSIICQMIGRAGRDGQPALAILFMEPTRKGGKNQLSDFPGGEQTSDEDRMDALAVTPVCLRVAFAVDNLVGHVPLSFDDPAYKVEVAREKKENFPPCMCSNCMGDMAKLLVQNLKNVNRTNFSDYILNKVPMDPNQSGTAHSNKSDGTGVKRTIENPIKLKKEEQTVLKEMLKRDCHDFIRKTVGKGGTIVPGRFFGDSEAQAIVRNINQIVDANDMRRIIKGEAFRGQVKLLMTTVEQFKLEKRMPIELESVAFKRPRTVTEVTNGRTLDVTNKQLDVNNRQMKVKTGSESVRVLEHTSLPVKKKRCSPQEAQAKRAEEAERKRIRKESKNQRDAKAAESKRIRKEGQQQIINEVKQAYGMNKQTSDIG</sequence>
<feature type="domain" description="Helicase C-terminal" evidence="10">
    <location>
        <begin position="267"/>
        <end position="427"/>
    </location>
</feature>
<dbReference type="Pfam" id="PF00271">
    <property type="entry name" value="Helicase_C"/>
    <property type="match status" value="1"/>
</dbReference>
<dbReference type="Proteomes" id="UP000008783">
    <property type="component" value="Unassembled WGS sequence"/>
</dbReference>
<dbReference type="OrthoDB" id="10261556at2759"/>
<keyword evidence="5" id="KW-0413">Isomerase</keyword>
<dbReference type="AlphaFoldDB" id="E3L6J0"/>
<dbReference type="GO" id="GO:0005524">
    <property type="term" value="F:ATP binding"/>
    <property type="evidence" value="ECO:0007669"/>
    <property type="project" value="UniProtKB-KW"/>
</dbReference>
<dbReference type="EC" id="5.6.2.4" evidence="7"/>
<dbReference type="STRING" id="418459.E3L6J0"/>
<evidence type="ECO:0000256" key="4">
    <source>
        <dbReference type="ARBA" id="ARBA00023125"/>
    </source>
</evidence>
<feature type="region of interest" description="Disordered" evidence="8">
    <location>
        <begin position="676"/>
        <end position="723"/>
    </location>
</feature>
<evidence type="ECO:0000259" key="9">
    <source>
        <dbReference type="PROSITE" id="PS51192"/>
    </source>
</evidence>
<gene>
    <name evidence="11" type="ORF">PGTG_17895</name>
</gene>
<evidence type="ECO:0000313" key="11">
    <source>
        <dbReference type="EMBL" id="EFP92165.2"/>
    </source>
</evidence>
<feature type="domain" description="Helicase ATP-binding" evidence="9">
    <location>
        <begin position="42"/>
        <end position="238"/>
    </location>
</feature>
<dbReference type="GeneID" id="10537492"/>
<evidence type="ECO:0000256" key="5">
    <source>
        <dbReference type="ARBA" id="ARBA00023235"/>
    </source>
</evidence>
<feature type="compositionally biased region" description="Basic and acidic residues" evidence="8">
    <location>
        <begin position="687"/>
        <end position="721"/>
    </location>
</feature>
<dbReference type="InterPro" id="IPR014001">
    <property type="entry name" value="Helicase_ATP-bd"/>
</dbReference>
<comment type="catalytic activity">
    <reaction evidence="6">
        <text>Couples ATP hydrolysis with the unwinding of duplex DNA by translocating in the 3'-5' direction.</text>
        <dbReference type="EC" id="5.6.2.4"/>
    </reaction>
</comment>
<dbReference type="Pfam" id="PF00270">
    <property type="entry name" value="DEAD"/>
    <property type="match status" value="1"/>
</dbReference>
<keyword evidence="12" id="KW-1185">Reference proteome</keyword>
<evidence type="ECO:0000256" key="2">
    <source>
        <dbReference type="ARBA" id="ARBA00022741"/>
    </source>
</evidence>
<dbReference type="RefSeq" id="XP_003336584.2">
    <property type="nucleotide sequence ID" value="XM_003336536.2"/>
</dbReference>
<evidence type="ECO:0000259" key="10">
    <source>
        <dbReference type="PROSITE" id="PS51194"/>
    </source>
</evidence>
<dbReference type="HOGENOM" id="CLU_011478_1_1_1"/>
<evidence type="ECO:0000256" key="3">
    <source>
        <dbReference type="ARBA" id="ARBA00022840"/>
    </source>
</evidence>